<dbReference type="InterPro" id="IPR001155">
    <property type="entry name" value="OxRdtase_FMN_N"/>
</dbReference>
<protein>
    <submittedName>
        <fullName evidence="8">NADH:flavin oxidoreductase/NADH oxidase</fullName>
    </submittedName>
</protein>
<evidence type="ECO:0000256" key="3">
    <source>
        <dbReference type="ARBA" id="ARBA00022643"/>
    </source>
</evidence>
<dbReference type="Proteomes" id="UP001595528">
    <property type="component" value="Unassembled WGS sequence"/>
</dbReference>
<dbReference type="SUPFAM" id="SSF51395">
    <property type="entry name" value="FMN-linked oxidoreductases"/>
    <property type="match status" value="1"/>
</dbReference>
<reference evidence="9" key="1">
    <citation type="journal article" date="2019" name="Int. J. Syst. Evol. Microbiol.">
        <title>The Global Catalogue of Microorganisms (GCM) 10K type strain sequencing project: providing services to taxonomists for standard genome sequencing and annotation.</title>
        <authorList>
            <consortium name="The Broad Institute Genomics Platform"/>
            <consortium name="The Broad Institute Genome Sequencing Center for Infectious Disease"/>
            <person name="Wu L."/>
            <person name="Ma J."/>
        </authorList>
    </citation>
    <scope>NUCLEOTIDE SEQUENCE [LARGE SCALE GENOMIC DNA]</scope>
    <source>
        <strain evidence="9">KCTC 42964</strain>
    </source>
</reference>
<dbReference type="PANTHER" id="PTHR43303:SF4">
    <property type="entry name" value="NADPH DEHYDROGENASE C23G7.10C-RELATED"/>
    <property type="match status" value="1"/>
</dbReference>
<gene>
    <name evidence="8" type="ORF">ACFOGJ_18980</name>
</gene>
<dbReference type="PANTHER" id="PTHR43303">
    <property type="entry name" value="NADPH DEHYDROGENASE C23G7.10C-RELATED"/>
    <property type="match status" value="1"/>
</dbReference>
<accession>A0ABV7L439</accession>
<keyword evidence="4" id="KW-0521">NADP</keyword>
<dbReference type="RefSeq" id="WP_379903436.1">
    <property type="nucleotide sequence ID" value="NZ_JBHRTR010000031.1"/>
</dbReference>
<evidence type="ECO:0000256" key="6">
    <source>
        <dbReference type="SAM" id="MobiDB-lite"/>
    </source>
</evidence>
<proteinExistence type="predicted"/>
<feature type="region of interest" description="Disordered" evidence="6">
    <location>
        <begin position="113"/>
        <end position="137"/>
    </location>
</feature>
<keyword evidence="2" id="KW-0285">Flavoprotein</keyword>
<keyword evidence="5" id="KW-0560">Oxidoreductase</keyword>
<keyword evidence="3" id="KW-0288">FMN</keyword>
<dbReference type="EMBL" id="JBHRTR010000031">
    <property type="protein sequence ID" value="MFC3229339.1"/>
    <property type="molecule type" value="Genomic_DNA"/>
</dbReference>
<evidence type="ECO:0000256" key="4">
    <source>
        <dbReference type="ARBA" id="ARBA00022857"/>
    </source>
</evidence>
<comment type="cofactor">
    <cofactor evidence="1">
        <name>FMN</name>
        <dbReference type="ChEBI" id="CHEBI:58210"/>
    </cofactor>
</comment>
<name>A0ABV7L439_9PROT</name>
<evidence type="ECO:0000256" key="1">
    <source>
        <dbReference type="ARBA" id="ARBA00001917"/>
    </source>
</evidence>
<organism evidence="8 9">
    <name type="scientific">Marinibaculum pumilum</name>
    <dbReference type="NCBI Taxonomy" id="1766165"/>
    <lineage>
        <taxon>Bacteria</taxon>
        <taxon>Pseudomonadati</taxon>
        <taxon>Pseudomonadota</taxon>
        <taxon>Alphaproteobacteria</taxon>
        <taxon>Rhodospirillales</taxon>
        <taxon>Rhodospirillaceae</taxon>
        <taxon>Marinibaculum</taxon>
    </lineage>
</organism>
<feature type="domain" description="NADH:flavin oxidoreductase/NADH oxidase N-terminal" evidence="7">
    <location>
        <begin position="14"/>
        <end position="357"/>
    </location>
</feature>
<dbReference type="Gene3D" id="3.20.20.70">
    <property type="entry name" value="Aldolase class I"/>
    <property type="match status" value="1"/>
</dbReference>
<sequence>MSREACPSPARPVLLAPLSLRGLTLRNRLAISPMCQYMARDGVANDWHFAHLAKFALGGAGTVFVEATAVAEEGRITHGDVGLWDSSQVAPLRRIAAFLRAHGAAPAIQLGHAGRKAGTQRPWHGNGPLGDLDRARGEAPWPVVGPSPLAAAAGWPVPRALDRDDMARLREAWRSAALRALDAGFDVVELHCAHGYLLHQFLSPLSNRRGDAYGGDLAGRMRFPLEVAQAVRDAWPAERPMFVRISARDWEEDGWSLDDSVVFARALAARGIDLVDCSAGGLGGSATAARVPRWPGFQVPFAARVRRDAGIPTMAVGLITEPRQAEAVLAEGQADLVAIGREAMVDPNWLLRAERDLDPEAGFAAWPQPYGWWLDRRERLRREGA</sequence>
<dbReference type="InterPro" id="IPR013785">
    <property type="entry name" value="Aldolase_TIM"/>
</dbReference>
<evidence type="ECO:0000313" key="9">
    <source>
        <dbReference type="Proteomes" id="UP001595528"/>
    </source>
</evidence>
<evidence type="ECO:0000256" key="5">
    <source>
        <dbReference type="ARBA" id="ARBA00023002"/>
    </source>
</evidence>
<evidence type="ECO:0000313" key="8">
    <source>
        <dbReference type="EMBL" id="MFC3229339.1"/>
    </source>
</evidence>
<evidence type="ECO:0000259" key="7">
    <source>
        <dbReference type="Pfam" id="PF00724"/>
    </source>
</evidence>
<dbReference type="InterPro" id="IPR044152">
    <property type="entry name" value="YqjM-like"/>
</dbReference>
<comment type="caution">
    <text evidence="8">The sequence shown here is derived from an EMBL/GenBank/DDBJ whole genome shotgun (WGS) entry which is preliminary data.</text>
</comment>
<keyword evidence="9" id="KW-1185">Reference proteome</keyword>
<dbReference type="Pfam" id="PF00724">
    <property type="entry name" value="Oxidored_FMN"/>
    <property type="match status" value="1"/>
</dbReference>
<dbReference type="CDD" id="cd02932">
    <property type="entry name" value="OYE_YqiM_FMN"/>
    <property type="match status" value="1"/>
</dbReference>
<evidence type="ECO:0000256" key="2">
    <source>
        <dbReference type="ARBA" id="ARBA00022630"/>
    </source>
</evidence>